<sequence>MVLYIKYFDIFENTPLFYSILNKTTIAQISTASSKTPISPALPSQLLHSQSPSPFLFRFLSVVVSISALISPLLPNSPHRISSTSRTRPTSRRWSFALARVKPPTTRKWLEIRIEEHNGWKFAKQSSCISLRRSSLDSMRAIYIAPGLSHQNISESFKALAATVNAENTTVEVALFSRACSFISPLFDCLGIAFKFAEMDCCNGCGNPRLTWKRKNRKNYGKKGE</sequence>
<dbReference type="SUPFAM" id="SSF110004">
    <property type="entry name" value="Glycolipid transfer protein, GLTP"/>
    <property type="match status" value="1"/>
</dbReference>
<protein>
    <submittedName>
        <fullName evidence="1">Uncharacterized protein</fullName>
    </submittedName>
</protein>
<name>A0A9I9EB38_CUCME</name>
<evidence type="ECO:0000313" key="1">
    <source>
        <dbReference type="EnsemblPlants" id="MELO3C031298.2.1"/>
    </source>
</evidence>
<reference evidence="1" key="1">
    <citation type="submission" date="2023-03" db="UniProtKB">
        <authorList>
            <consortium name="EnsemblPlants"/>
        </authorList>
    </citation>
    <scope>IDENTIFICATION</scope>
</reference>
<dbReference type="Gramene" id="MELO3C031298.2.1">
    <property type="protein sequence ID" value="MELO3C031298.2.1"/>
    <property type="gene ID" value="MELO3C031298.2"/>
</dbReference>
<dbReference type="Gene3D" id="1.10.3520.10">
    <property type="entry name" value="Glycolipid transfer protein"/>
    <property type="match status" value="1"/>
</dbReference>
<dbReference type="AlphaFoldDB" id="A0A9I9EB38"/>
<accession>A0A9I9EB38</accession>
<dbReference type="EnsemblPlants" id="MELO3C031298.2.1">
    <property type="protein sequence ID" value="MELO3C031298.2.1"/>
    <property type="gene ID" value="MELO3C031298.2"/>
</dbReference>
<organism evidence="1">
    <name type="scientific">Cucumis melo</name>
    <name type="common">Muskmelon</name>
    <dbReference type="NCBI Taxonomy" id="3656"/>
    <lineage>
        <taxon>Eukaryota</taxon>
        <taxon>Viridiplantae</taxon>
        <taxon>Streptophyta</taxon>
        <taxon>Embryophyta</taxon>
        <taxon>Tracheophyta</taxon>
        <taxon>Spermatophyta</taxon>
        <taxon>Magnoliopsida</taxon>
        <taxon>eudicotyledons</taxon>
        <taxon>Gunneridae</taxon>
        <taxon>Pentapetalae</taxon>
        <taxon>rosids</taxon>
        <taxon>fabids</taxon>
        <taxon>Cucurbitales</taxon>
        <taxon>Cucurbitaceae</taxon>
        <taxon>Benincaseae</taxon>
        <taxon>Cucumis</taxon>
    </lineage>
</organism>
<dbReference type="InterPro" id="IPR036497">
    <property type="entry name" value="GLTP_sf"/>
</dbReference>
<proteinExistence type="predicted"/>